<evidence type="ECO:0000256" key="2">
    <source>
        <dbReference type="ARBA" id="ARBA00022729"/>
    </source>
</evidence>
<evidence type="ECO:0000256" key="3">
    <source>
        <dbReference type="ARBA" id="ARBA00022801"/>
    </source>
</evidence>
<feature type="binding site" evidence="8">
    <location>
        <position position="234"/>
    </location>
    <ligand>
        <name>substrate</name>
    </ligand>
</feature>
<feature type="active site" description="Proton acceptor" evidence="7">
    <location>
        <position position="77"/>
    </location>
</feature>
<feature type="active site" evidence="7">
    <location>
        <position position="129"/>
    </location>
</feature>
<dbReference type="GO" id="GO:0008360">
    <property type="term" value="P:regulation of cell shape"/>
    <property type="evidence" value="ECO:0007669"/>
    <property type="project" value="UniProtKB-KW"/>
</dbReference>
<accession>A0A1J5F8R2</accession>
<keyword evidence="4" id="KW-0133">Cell shape</keyword>
<protein>
    <recommendedName>
        <fullName evidence="11">Peptidase S11 D-alanyl-D-alanine carboxypeptidase A N-terminal domain-containing protein</fullName>
    </recommendedName>
</protein>
<dbReference type="GO" id="GO:0009252">
    <property type="term" value="P:peptidoglycan biosynthetic process"/>
    <property type="evidence" value="ECO:0007669"/>
    <property type="project" value="UniProtKB-KW"/>
</dbReference>
<dbReference type="GO" id="GO:0006508">
    <property type="term" value="P:proteolysis"/>
    <property type="evidence" value="ECO:0007669"/>
    <property type="project" value="InterPro"/>
</dbReference>
<feature type="domain" description="Peptidase S11 D-alanyl-D-alanine carboxypeptidase A N-terminal" evidence="11">
    <location>
        <begin position="42"/>
        <end position="266"/>
    </location>
</feature>
<evidence type="ECO:0000313" key="13">
    <source>
        <dbReference type="Proteomes" id="UP000183922"/>
    </source>
</evidence>
<evidence type="ECO:0000256" key="1">
    <source>
        <dbReference type="ARBA" id="ARBA00007164"/>
    </source>
</evidence>
<keyword evidence="5" id="KW-0573">Peptidoglycan synthesis</keyword>
<sequence length="289" mass="31689">MFNLLISLMIASQLAFPLSGIVLGASTLNDDYPKRKITGSFEPVLEAEAAFVLDMKTGKVLFQKNGYQPRPIASITKLLTAIVFIAQGPNWNENATIAQDDKANGGVIVLKPGEAVNLRDLFKLSLIASANNAADALARSTVLSYDEFIAQMNKKVKELGMEASVFFEPTGVDARNSATAEDVARLLRAALNDSLIRETLLSESYEFKTIAGQSHKVKNTNKLLQSYLNIEGGKTGYIDEAGFCLANLVTSEFAPAGIVVVILGAKTKEQRFQENKFLSQWVFDNWEWQ</sequence>
<dbReference type="Proteomes" id="UP000183922">
    <property type="component" value="Unassembled WGS sequence"/>
</dbReference>
<dbReference type="PANTHER" id="PTHR21581:SF26">
    <property type="entry name" value="D-ALANYL-D-ALANINE ENDOPEPTIDASE"/>
    <property type="match status" value="1"/>
</dbReference>
<dbReference type="Pfam" id="PF00768">
    <property type="entry name" value="Peptidase_S11"/>
    <property type="match status" value="1"/>
</dbReference>
<feature type="active site" description="Acyl-ester intermediate" evidence="7">
    <location>
        <position position="74"/>
    </location>
</feature>
<gene>
    <name evidence="12" type="ORF">AUK13_00540</name>
</gene>
<organism evidence="12 13">
    <name type="scientific">Candidatus Kuenenbacteria bacterium CG2_30_39_24</name>
    <dbReference type="NCBI Taxonomy" id="1805236"/>
    <lineage>
        <taxon>Bacteria</taxon>
        <taxon>Candidatus Kueneniibacteriota</taxon>
    </lineage>
</organism>
<evidence type="ECO:0000256" key="4">
    <source>
        <dbReference type="ARBA" id="ARBA00022960"/>
    </source>
</evidence>
<evidence type="ECO:0000256" key="7">
    <source>
        <dbReference type="PIRSR" id="PIRSR618044-1"/>
    </source>
</evidence>
<dbReference type="STRING" id="1805236.AUK13_00540"/>
<name>A0A1J5F8R2_9BACT</name>
<comment type="similarity">
    <text evidence="1 9">Belongs to the peptidase S11 family.</text>
</comment>
<keyword evidence="3" id="KW-0378">Hydrolase</keyword>
<proteinExistence type="inferred from homology"/>
<evidence type="ECO:0000256" key="5">
    <source>
        <dbReference type="ARBA" id="ARBA00022984"/>
    </source>
</evidence>
<dbReference type="GO" id="GO:0071555">
    <property type="term" value="P:cell wall organization"/>
    <property type="evidence" value="ECO:0007669"/>
    <property type="project" value="UniProtKB-KW"/>
</dbReference>
<dbReference type="Gene3D" id="3.40.710.10">
    <property type="entry name" value="DD-peptidase/beta-lactamase superfamily"/>
    <property type="match status" value="1"/>
</dbReference>
<dbReference type="PANTHER" id="PTHR21581">
    <property type="entry name" value="D-ALANYL-D-ALANINE CARBOXYPEPTIDASE"/>
    <property type="match status" value="1"/>
</dbReference>
<evidence type="ECO:0000256" key="9">
    <source>
        <dbReference type="RuleBase" id="RU004016"/>
    </source>
</evidence>
<dbReference type="EMBL" id="MNYR01000009">
    <property type="protein sequence ID" value="OIP56665.1"/>
    <property type="molecule type" value="Genomic_DNA"/>
</dbReference>
<evidence type="ECO:0000256" key="10">
    <source>
        <dbReference type="SAM" id="SignalP"/>
    </source>
</evidence>
<dbReference type="InterPro" id="IPR001967">
    <property type="entry name" value="Peptidase_S11_N"/>
</dbReference>
<reference evidence="12 13" key="1">
    <citation type="journal article" date="2016" name="Environ. Microbiol.">
        <title>Genomic resolution of a cold subsurface aquifer community provides metabolic insights for novel microbes adapted to high CO concentrations.</title>
        <authorList>
            <person name="Probst A.J."/>
            <person name="Castelle C.J."/>
            <person name="Singh A."/>
            <person name="Brown C.T."/>
            <person name="Anantharaman K."/>
            <person name="Sharon I."/>
            <person name="Hug L.A."/>
            <person name="Burstein D."/>
            <person name="Emerson J.B."/>
            <person name="Thomas B.C."/>
            <person name="Banfield J.F."/>
        </authorList>
    </citation>
    <scope>NUCLEOTIDE SEQUENCE [LARGE SCALE GENOMIC DNA]</scope>
    <source>
        <strain evidence="12">CG2_30_39_24</strain>
    </source>
</reference>
<evidence type="ECO:0000313" key="12">
    <source>
        <dbReference type="EMBL" id="OIP56665.1"/>
    </source>
</evidence>
<dbReference type="PRINTS" id="PR00725">
    <property type="entry name" value="DADACBPTASE1"/>
</dbReference>
<feature type="signal peptide" evidence="10">
    <location>
        <begin position="1"/>
        <end position="24"/>
    </location>
</feature>
<dbReference type="AlphaFoldDB" id="A0A1J5F8R2"/>
<dbReference type="SUPFAM" id="SSF56601">
    <property type="entry name" value="beta-lactamase/transpeptidase-like"/>
    <property type="match status" value="1"/>
</dbReference>
<keyword evidence="2 10" id="KW-0732">Signal</keyword>
<evidence type="ECO:0000256" key="6">
    <source>
        <dbReference type="ARBA" id="ARBA00023316"/>
    </source>
</evidence>
<dbReference type="InterPro" id="IPR018044">
    <property type="entry name" value="Peptidase_S11"/>
</dbReference>
<evidence type="ECO:0000259" key="11">
    <source>
        <dbReference type="Pfam" id="PF00768"/>
    </source>
</evidence>
<keyword evidence="6" id="KW-0961">Cell wall biogenesis/degradation</keyword>
<dbReference type="GO" id="GO:0009002">
    <property type="term" value="F:serine-type D-Ala-D-Ala carboxypeptidase activity"/>
    <property type="evidence" value="ECO:0007669"/>
    <property type="project" value="InterPro"/>
</dbReference>
<dbReference type="InterPro" id="IPR012338">
    <property type="entry name" value="Beta-lactam/transpept-like"/>
</dbReference>
<comment type="caution">
    <text evidence="12">The sequence shown here is derived from an EMBL/GenBank/DDBJ whole genome shotgun (WGS) entry which is preliminary data.</text>
</comment>
<feature type="chain" id="PRO_5013357765" description="Peptidase S11 D-alanyl-D-alanine carboxypeptidase A N-terminal domain-containing protein" evidence="10">
    <location>
        <begin position="25"/>
        <end position="289"/>
    </location>
</feature>
<evidence type="ECO:0000256" key="8">
    <source>
        <dbReference type="PIRSR" id="PIRSR618044-2"/>
    </source>
</evidence>